<comment type="subcellular location">
    <subcellularLocation>
        <location evidence="1">Membrane</location>
        <topology evidence="1">Multi-pass membrane protein</topology>
    </subcellularLocation>
</comment>
<feature type="transmembrane region" description="Helical" evidence="10">
    <location>
        <begin position="497"/>
        <end position="517"/>
    </location>
</feature>
<evidence type="ECO:0000256" key="4">
    <source>
        <dbReference type="ARBA" id="ARBA00022692"/>
    </source>
</evidence>
<dbReference type="GO" id="GO:0015293">
    <property type="term" value="F:symporter activity"/>
    <property type="evidence" value="ECO:0007669"/>
    <property type="project" value="UniProtKB-KW"/>
</dbReference>
<dbReference type="NCBIfam" id="TIGR00785">
    <property type="entry name" value="dass"/>
    <property type="match status" value="1"/>
</dbReference>
<evidence type="ECO:0000256" key="10">
    <source>
        <dbReference type="SAM" id="Phobius"/>
    </source>
</evidence>
<dbReference type="GO" id="GO:1905039">
    <property type="term" value="P:carboxylic acid transmembrane transport"/>
    <property type="evidence" value="ECO:0007669"/>
    <property type="project" value="UniProtKB-ARBA"/>
</dbReference>
<evidence type="ECO:0000313" key="11">
    <source>
        <dbReference type="EMBL" id="AKG73584.1"/>
    </source>
</evidence>
<dbReference type="OrthoDB" id="9766267at2"/>
<reference evidence="12 14" key="3">
    <citation type="submission" date="2016-10" db="EMBL/GenBank/DDBJ databases">
        <authorList>
            <person name="Varghese N."/>
            <person name="Submissions S."/>
        </authorList>
    </citation>
    <scope>NUCLEOTIDE SEQUENCE [LARGE SCALE GENOMIC DNA]</scope>
    <source>
        <strain evidence="12 14">CGMCC 1.6501</strain>
    </source>
</reference>
<feature type="transmembrane region" description="Helical" evidence="10">
    <location>
        <begin position="401"/>
        <end position="422"/>
    </location>
</feature>
<keyword evidence="4 10" id="KW-0812">Transmembrane</keyword>
<feature type="transmembrane region" description="Helical" evidence="10">
    <location>
        <begin position="171"/>
        <end position="192"/>
    </location>
</feature>
<feature type="transmembrane region" description="Helical" evidence="10">
    <location>
        <begin position="372"/>
        <end position="389"/>
    </location>
</feature>
<feature type="transmembrane region" description="Helical" evidence="10">
    <location>
        <begin position="198"/>
        <end position="216"/>
    </location>
</feature>
<feature type="transmembrane region" description="Helical" evidence="10">
    <location>
        <begin position="468"/>
        <end position="491"/>
    </location>
</feature>
<feature type="transmembrane region" description="Helical" evidence="10">
    <location>
        <begin position="286"/>
        <end position="308"/>
    </location>
</feature>
<keyword evidence="6 10" id="KW-1133">Transmembrane helix</keyword>
<evidence type="ECO:0000256" key="3">
    <source>
        <dbReference type="ARBA" id="ARBA00020150"/>
    </source>
</evidence>
<keyword evidence="5" id="KW-0813">Transport</keyword>
<feature type="transmembrane region" description="Helical" evidence="10">
    <location>
        <begin position="434"/>
        <end position="456"/>
    </location>
</feature>
<dbReference type="InterPro" id="IPR001898">
    <property type="entry name" value="SLC13A/DASS"/>
</dbReference>
<evidence type="ECO:0000256" key="5">
    <source>
        <dbReference type="ARBA" id="ARBA00022847"/>
    </source>
</evidence>
<dbReference type="EMBL" id="CP011366">
    <property type="protein sequence ID" value="AKG73584.1"/>
    <property type="molecule type" value="Genomic_DNA"/>
</dbReference>
<dbReference type="GO" id="GO:0005886">
    <property type="term" value="C:plasma membrane"/>
    <property type="evidence" value="ECO:0007669"/>
    <property type="project" value="TreeGrafter"/>
</dbReference>
<feature type="compositionally biased region" description="Basic and acidic residues" evidence="9">
    <location>
        <begin position="33"/>
        <end position="52"/>
    </location>
</feature>
<dbReference type="KEGG" id="shv:AAT16_04765"/>
<evidence type="ECO:0000256" key="6">
    <source>
        <dbReference type="ARBA" id="ARBA00022989"/>
    </source>
</evidence>
<sequence length="556" mass="60197">MALLRSFWNLMWSWDRQVRHLLSFAFSVLTPTKPKEGKSKEDELEEAYKKVTEPPSNNNERPPTFSMPQKIGLVLRPLLFTLVKIMPTPAGMPEEANTVLAAILWVAVWWVTEAVPIPITSLLPLILFPLGGVMEMDAVSASYGDSLIFLFAGSFMIALSMEKWNLHKRVALSIIAFVGTNPNTIILGFMIATAFISMWISNTATTMLMVPIAIAVTKQFADQVSANAPLDNKPDTTPGTFKFGTALMLGLAYSATIGGFGSLIGAPANIILAGTLNSLYNLEISFANWLLFGLPLVAVLIPLLWLYLTKVAFRMNLKGIPGGREIIRKDLKDLGGMSYEEKVVLTVFTVTALAWISRSFFLNNFIPGLDDALIALLGGVALFLIPAKNKPGAIMDWNTALKLPWGILWLFGGGLALAAGIMNSGLDEWIGGQLGAFEAMPTVIAIALIVATITILSEFTSNTATSTMAYPIVAVVATTLGMNPIILMVAANMGATFAYMFPVAAPPNAIVFGTGYVKMKSMAMTGIWLNVISIAISVLVVYFYVPIVFKDLMAAF</sequence>
<dbReference type="RefSeq" id="WP_046789774.1">
    <property type="nucleotide sequence ID" value="NZ_CP011366.1"/>
</dbReference>
<evidence type="ECO:0000256" key="7">
    <source>
        <dbReference type="ARBA" id="ARBA00023136"/>
    </source>
</evidence>
<evidence type="ECO:0000313" key="14">
    <source>
        <dbReference type="Proteomes" id="UP000183090"/>
    </source>
</evidence>
<evidence type="ECO:0000256" key="1">
    <source>
        <dbReference type="ARBA" id="ARBA00004141"/>
    </source>
</evidence>
<evidence type="ECO:0000256" key="2">
    <source>
        <dbReference type="ARBA" id="ARBA00006772"/>
    </source>
</evidence>
<proteinExistence type="inferred from homology"/>
<dbReference type="AlphaFoldDB" id="A0A0F7HJL5"/>
<reference evidence="11 13" key="1">
    <citation type="journal article" date="2015" name="Int. J. Syst. Evol. Microbiol.">
        <title>Complete genome sequence of Salinicoccus halodurans H3B36, isolated from the Qaidam Basin in China.</title>
        <authorList>
            <person name="Jiang K."/>
            <person name="Xue Y."/>
            <person name="Ma Y."/>
        </authorList>
    </citation>
    <scope>NUCLEOTIDE SEQUENCE [LARGE SCALE GENOMIC DNA]</scope>
    <source>
        <strain evidence="11 13">H3B36</strain>
    </source>
</reference>
<keyword evidence="7 10" id="KW-0472">Membrane</keyword>
<dbReference type="CDD" id="cd01115">
    <property type="entry name" value="SLC13_permease"/>
    <property type="match status" value="1"/>
</dbReference>
<feature type="transmembrane region" description="Helical" evidence="10">
    <location>
        <begin position="251"/>
        <end position="274"/>
    </location>
</feature>
<feature type="transmembrane region" description="Helical" evidence="10">
    <location>
        <begin position="529"/>
        <end position="549"/>
    </location>
</feature>
<dbReference type="GO" id="GO:0008514">
    <property type="term" value="F:organic anion transmembrane transporter activity"/>
    <property type="evidence" value="ECO:0007669"/>
    <property type="project" value="UniProtKB-ARBA"/>
</dbReference>
<keyword evidence="13" id="KW-1185">Reference proteome</keyword>
<dbReference type="PANTHER" id="PTHR10283:SF82">
    <property type="entry name" value="SOLUTE CARRIER FAMILY 13 MEMBER 2"/>
    <property type="match status" value="1"/>
</dbReference>
<evidence type="ECO:0000313" key="12">
    <source>
        <dbReference type="EMBL" id="SFK52971.1"/>
    </source>
</evidence>
<evidence type="ECO:0000313" key="13">
    <source>
        <dbReference type="Proteomes" id="UP000034029"/>
    </source>
</evidence>
<feature type="transmembrane region" description="Helical" evidence="10">
    <location>
        <begin position="140"/>
        <end position="159"/>
    </location>
</feature>
<name>A0A0F7HJL5_9STAP</name>
<accession>A0A0F7HJL5</accession>
<dbReference type="Pfam" id="PF00939">
    <property type="entry name" value="Na_sulph_symp"/>
    <property type="match status" value="1"/>
</dbReference>
<feature type="region of interest" description="Disordered" evidence="9">
    <location>
        <begin position="33"/>
        <end position="65"/>
    </location>
</feature>
<dbReference type="Proteomes" id="UP000183090">
    <property type="component" value="Unassembled WGS sequence"/>
</dbReference>
<dbReference type="PANTHER" id="PTHR10283">
    <property type="entry name" value="SOLUTE CARRIER FAMILY 13 MEMBER"/>
    <property type="match status" value="1"/>
</dbReference>
<protein>
    <recommendedName>
        <fullName evidence="3">Sodium-dependent dicarboxylate transporter SdcS</fullName>
    </recommendedName>
    <alternativeName>
        <fullName evidence="8">Na(+)/dicarboxylate symporter</fullName>
    </alternativeName>
</protein>
<keyword evidence="5" id="KW-0769">Symport</keyword>
<evidence type="ECO:0000256" key="9">
    <source>
        <dbReference type="SAM" id="MobiDB-lite"/>
    </source>
</evidence>
<gene>
    <name evidence="11" type="ORF">AAT16_04765</name>
    <name evidence="12" type="ORF">SAMN05216235_0190</name>
</gene>
<reference evidence="13" key="2">
    <citation type="submission" date="2015-04" db="EMBL/GenBank/DDBJ databases">
        <title>Complete genome sequence of Salinicoccus halodurans strain H3B36, isolated from the Qaidam basin of China.</title>
        <authorList>
            <person name="Ma Y."/>
            <person name="Jiang K."/>
            <person name="Xue Y."/>
        </authorList>
    </citation>
    <scope>NUCLEOTIDE SEQUENCE [LARGE SCALE GENOMIC DNA]</scope>
    <source>
        <strain evidence="13">H3B36</strain>
    </source>
</reference>
<evidence type="ECO:0000256" key="8">
    <source>
        <dbReference type="ARBA" id="ARBA00031174"/>
    </source>
</evidence>
<comment type="similarity">
    <text evidence="2">Belongs to the SLC13A/DASS transporter (TC 2.A.47) family. NADC subfamily.</text>
</comment>
<dbReference type="Proteomes" id="UP000034029">
    <property type="component" value="Chromosome"/>
</dbReference>
<feature type="transmembrane region" description="Helical" evidence="10">
    <location>
        <begin position="99"/>
        <end position="128"/>
    </location>
</feature>
<dbReference type="EMBL" id="FOTB01000001">
    <property type="protein sequence ID" value="SFK52971.1"/>
    <property type="molecule type" value="Genomic_DNA"/>
</dbReference>
<feature type="transmembrane region" description="Helical" evidence="10">
    <location>
        <begin position="343"/>
        <end position="366"/>
    </location>
</feature>
<organism evidence="12 14">
    <name type="scientific">Salinicoccus halodurans</name>
    <dbReference type="NCBI Taxonomy" id="407035"/>
    <lineage>
        <taxon>Bacteria</taxon>
        <taxon>Bacillati</taxon>
        <taxon>Bacillota</taxon>
        <taxon>Bacilli</taxon>
        <taxon>Bacillales</taxon>
        <taxon>Staphylococcaceae</taxon>
        <taxon>Salinicoccus</taxon>
    </lineage>
</organism>